<dbReference type="EMBL" id="JANQDX010000005">
    <property type="protein sequence ID" value="KAL0924737.1"/>
    <property type="molecule type" value="Genomic_DNA"/>
</dbReference>
<protein>
    <submittedName>
        <fullName evidence="2">Uncharacterized protein</fullName>
    </submittedName>
</protein>
<dbReference type="Proteomes" id="UP001552299">
    <property type="component" value="Unassembled WGS sequence"/>
</dbReference>
<evidence type="ECO:0000256" key="1">
    <source>
        <dbReference type="SAM" id="Phobius"/>
    </source>
</evidence>
<organism evidence="2 3">
    <name type="scientific">Dendrobium thyrsiflorum</name>
    <name type="common">Pinecone-like raceme dendrobium</name>
    <name type="synonym">Orchid</name>
    <dbReference type="NCBI Taxonomy" id="117978"/>
    <lineage>
        <taxon>Eukaryota</taxon>
        <taxon>Viridiplantae</taxon>
        <taxon>Streptophyta</taxon>
        <taxon>Embryophyta</taxon>
        <taxon>Tracheophyta</taxon>
        <taxon>Spermatophyta</taxon>
        <taxon>Magnoliopsida</taxon>
        <taxon>Liliopsida</taxon>
        <taxon>Asparagales</taxon>
        <taxon>Orchidaceae</taxon>
        <taxon>Epidendroideae</taxon>
        <taxon>Malaxideae</taxon>
        <taxon>Dendrobiinae</taxon>
        <taxon>Dendrobium</taxon>
    </lineage>
</organism>
<accession>A0ABD0VHY0</accession>
<dbReference type="AlphaFoldDB" id="A0ABD0VHY0"/>
<proteinExistence type="predicted"/>
<evidence type="ECO:0000313" key="3">
    <source>
        <dbReference type="Proteomes" id="UP001552299"/>
    </source>
</evidence>
<keyword evidence="3" id="KW-1185">Reference proteome</keyword>
<comment type="caution">
    <text evidence="2">The sequence shown here is derived from an EMBL/GenBank/DDBJ whole genome shotgun (WGS) entry which is preliminary data.</text>
</comment>
<reference evidence="2 3" key="1">
    <citation type="journal article" date="2024" name="Plant Biotechnol. J.">
        <title>Dendrobium thyrsiflorum genome and its molecular insights into genes involved in important horticultural traits.</title>
        <authorList>
            <person name="Chen B."/>
            <person name="Wang J.Y."/>
            <person name="Zheng P.J."/>
            <person name="Li K.L."/>
            <person name="Liang Y.M."/>
            <person name="Chen X.F."/>
            <person name="Zhang C."/>
            <person name="Zhao X."/>
            <person name="He X."/>
            <person name="Zhang G.Q."/>
            <person name="Liu Z.J."/>
            <person name="Xu Q."/>
        </authorList>
    </citation>
    <scope>NUCLEOTIDE SEQUENCE [LARGE SCALE GENOMIC DNA]</scope>
    <source>
        <strain evidence="2">GZMU011</strain>
    </source>
</reference>
<gene>
    <name evidence="2" type="ORF">M5K25_005591</name>
</gene>
<feature type="transmembrane region" description="Helical" evidence="1">
    <location>
        <begin position="21"/>
        <end position="40"/>
    </location>
</feature>
<sequence>MGSMLRYNVQNWRFNNSGKHILHYPNLFFNFEVIVMGFLAKMDDPRFNGLSATNAEYCQHIGRC</sequence>
<name>A0ABD0VHY0_DENTH</name>
<keyword evidence="1" id="KW-0472">Membrane</keyword>
<keyword evidence="1" id="KW-0812">Transmembrane</keyword>
<evidence type="ECO:0000313" key="2">
    <source>
        <dbReference type="EMBL" id="KAL0924737.1"/>
    </source>
</evidence>
<keyword evidence="1" id="KW-1133">Transmembrane helix</keyword>